<reference evidence="3" key="1">
    <citation type="submission" date="2024-06" db="EMBL/GenBank/DDBJ databases">
        <authorList>
            <person name="Ryan C."/>
        </authorList>
    </citation>
    <scope>NUCLEOTIDE SEQUENCE [LARGE SCALE GENOMIC DNA]</scope>
</reference>
<dbReference type="SUPFAM" id="SSF50998">
    <property type="entry name" value="Quinoprotein alcohol dehydrogenase-like"/>
    <property type="match status" value="1"/>
</dbReference>
<dbReference type="Pfam" id="PF03478">
    <property type="entry name" value="Beta-prop_KIB1-4"/>
    <property type="match status" value="1"/>
</dbReference>
<feature type="domain" description="KIB1-4 beta-propeller" evidence="1">
    <location>
        <begin position="86"/>
        <end position="384"/>
    </location>
</feature>
<dbReference type="SUPFAM" id="SSF81383">
    <property type="entry name" value="F-box domain"/>
    <property type="match status" value="1"/>
</dbReference>
<dbReference type="AlphaFoldDB" id="A0ABC8X0A7"/>
<dbReference type="Proteomes" id="UP001497457">
    <property type="component" value="Chromosome 13rd"/>
</dbReference>
<dbReference type="InterPro" id="IPR036047">
    <property type="entry name" value="F-box-like_dom_sf"/>
</dbReference>
<organism evidence="2 3">
    <name type="scientific">Urochloa decumbens</name>
    <dbReference type="NCBI Taxonomy" id="240449"/>
    <lineage>
        <taxon>Eukaryota</taxon>
        <taxon>Viridiplantae</taxon>
        <taxon>Streptophyta</taxon>
        <taxon>Embryophyta</taxon>
        <taxon>Tracheophyta</taxon>
        <taxon>Spermatophyta</taxon>
        <taxon>Magnoliopsida</taxon>
        <taxon>Liliopsida</taxon>
        <taxon>Poales</taxon>
        <taxon>Poaceae</taxon>
        <taxon>PACMAD clade</taxon>
        <taxon>Panicoideae</taxon>
        <taxon>Panicodae</taxon>
        <taxon>Paniceae</taxon>
        <taxon>Melinidinae</taxon>
        <taxon>Urochloa</taxon>
    </lineage>
</organism>
<dbReference type="InterPro" id="IPR011047">
    <property type="entry name" value="Quinoprotein_ADH-like_sf"/>
</dbReference>
<evidence type="ECO:0000313" key="2">
    <source>
        <dbReference type="EMBL" id="CAL4917927.1"/>
    </source>
</evidence>
<proteinExistence type="predicted"/>
<dbReference type="PANTHER" id="PTHR44259:SF103">
    <property type="entry name" value="F-BOX DOMAIN CONTAINING PROTEIN"/>
    <property type="match status" value="1"/>
</dbReference>
<protein>
    <recommendedName>
        <fullName evidence="1">KIB1-4 beta-propeller domain-containing protein</fullName>
    </recommendedName>
</protein>
<dbReference type="InterPro" id="IPR050942">
    <property type="entry name" value="F-box_BR-signaling"/>
</dbReference>
<dbReference type="PANTHER" id="PTHR44259">
    <property type="entry name" value="OS07G0183000 PROTEIN-RELATED"/>
    <property type="match status" value="1"/>
</dbReference>
<keyword evidence="3" id="KW-1185">Reference proteome</keyword>
<evidence type="ECO:0000259" key="1">
    <source>
        <dbReference type="Pfam" id="PF03478"/>
    </source>
</evidence>
<reference evidence="2 3" key="2">
    <citation type="submission" date="2024-10" db="EMBL/GenBank/DDBJ databases">
        <authorList>
            <person name="Ryan C."/>
        </authorList>
    </citation>
    <scope>NUCLEOTIDE SEQUENCE [LARGE SCALE GENOMIC DNA]</scope>
</reference>
<evidence type="ECO:0000313" key="3">
    <source>
        <dbReference type="Proteomes" id="UP001497457"/>
    </source>
</evidence>
<dbReference type="EMBL" id="OZ075123">
    <property type="protein sequence ID" value="CAL4917927.1"/>
    <property type="molecule type" value="Genomic_DNA"/>
</dbReference>
<dbReference type="InterPro" id="IPR005174">
    <property type="entry name" value="KIB1-4_b-propeller"/>
</dbReference>
<gene>
    <name evidence="2" type="ORF">URODEC1_LOCUS18861</name>
</gene>
<name>A0ABC8X0A7_9POAL</name>
<sequence length="422" mass="45838">MRSTSIDTAVRPVPWADLPAELCGLVVDRLDAFSALRFPAVCKPWAAAYRATPRRLRSGAPTLLMSCSRNRLVPTFALHDVSSSGGKTFHAEAEGLSNRWWVGGKDDWLVTTDARCDVELLNPATGDVVRLPSFATIPGATLLDSLTLRVAPSSAAHLFHRVALCRTPAHRDGGYLAIAIFSSCFLAFTAAGDERWTTLKKSPHAEAGYQDAIAHEGKIFAVDSDGNVYFWNMDGGGASDPPTVVRAPEIRQIGRRWASWPRFNLAPSISGQRLLLVCMYVERRLIIRANHVAGGEKKTPRFHTELLPSSHGARSILLHELDVGSGGAWRRVDDLGGDGDRALFVGCSYPFYATAVAPPHECSHLKANNVYAADLSGRAAVVFDLGQGCADRCGPLVLTSSLLLRRPIWFRPATRLEGSACR</sequence>
<accession>A0ABC8X0A7</accession>